<dbReference type="GO" id="GO:0097589">
    <property type="term" value="C:archaeal-type flagellum"/>
    <property type="evidence" value="ECO:0007669"/>
    <property type="project" value="UniProtKB-SubCell"/>
</dbReference>
<dbReference type="GeneID" id="71927060"/>
<feature type="compositionally biased region" description="Low complexity" evidence="3">
    <location>
        <begin position="46"/>
        <end position="62"/>
    </location>
</feature>
<organism evidence="5 6">
    <name type="scientific">Halocatena salina</name>
    <dbReference type="NCBI Taxonomy" id="2934340"/>
    <lineage>
        <taxon>Archaea</taxon>
        <taxon>Methanobacteriati</taxon>
        <taxon>Methanobacteriota</taxon>
        <taxon>Stenosarchaea group</taxon>
        <taxon>Halobacteria</taxon>
        <taxon>Halobacteriales</taxon>
        <taxon>Natronomonadaceae</taxon>
        <taxon>Halocatena</taxon>
    </lineage>
</organism>
<evidence type="ECO:0000256" key="2">
    <source>
        <dbReference type="ARBA" id="ARBA00022440"/>
    </source>
</evidence>
<evidence type="ECO:0000313" key="5">
    <source>
        <dbReference type="EMBL" id="UPM43498.1"/>
    </source>
</evidence>
<comment type="subcellular location">
    <subcellularLocation>
        <location evidence="1">Archaeal flagellum</location>
    </subcellularLocation>
</comment>
<feature type="compositionally biased region" description="Basic and acidic residues" evidence="3">
    <location>
        <begin position="72"/>
        <end position="91"/>
    </location>
</feature>
<gene>
    <name evidence="5" type="ORF">MW046_03395</name>
</gene>
<feature type="domain" description="Archaeal flagella protein FlaD/E" evidence="4">
    <location>
        <begin position="221"/>
        <end position="308"/>
    </location>
</feature>
<dbReference type="InterPro" id="IPR052494">
    <property type="entry name" value="Flagella_assembly_related"/>
</dbReference>
<reference evidence="5" key="1">
    <citation type="submission" date="2022-04" db="EMBL/GenBank/DDBJ databases">
        <title>Halocatena sp. nov., isolated from a salt lake.</title>
        <authorList>
            <person name="Cui H.-L."/>
        </authorList>
    </citation>
    <scope>NUCLEOTIDE SEQUENCE</scope>
    <source>
        <strain evidence="5">AD-1</strain>
    </source>
</reference>
<protein>
    <recommendedName>
        <fullName evidence="4">Archaeal flagella protein FlaD/E domain-containing protein</fullName>
    </recommendedName>
</protein>
<accession>A0A8U0A4V1</accession>
<dbReference type="KEGG" id="haad:MW046_03395"/>
<feature type="compositionally biased region" description="Acidic residues" evidence="3">
    <location>
        <begin position="1"/>
        <end position="10"/>
    </location>
</feature>
<sequence>MVVDSSDFDASETHDGSVDDALDAESREYGFVWATDDPETSDRNTAPADDAASADPLAEATPGDQFEWASPTERRTEGSLYDDHDASRNSESENSMIGDNATKETVHAQSVARFTGDEDSTSEPENDGGTTVVSESSRRSDDTDSPENVVIDPIDYPVDELRTIADCVDTSVVSSRSESEIYGFVWSEPPEQHRTHVEDPTAEQRDRLLTIAGIDPEQIGEKPYLTTLSTDDAETFLTDWLEFLTCEAGTQGAIDALDRYREIGWMTEPVAEQLKERLRWIDHRDGNGFETLDRGDHLLNFAYVAKIASLSTEGMVFY</sequence>
<dbReference type="RefSeq" id="WP_247994165.1">
    <property type="nucleotide sequence ID" value="NZ_CP096019.1"/>
</dbReference>
<dbReference type="GO" id="GO:0097588">
    <property type="term" value="P:archaeal or bacterial-type flagellum-dependent cell motility"/>
    <property type="evidence" value="ECO:0007669"/>
    <property type="project" value="InterPro"/>
</dbReference>
<evidence type="ECO:0000256" key="3">
    <source>
        <dbReference type="SAM" id="MobiDB-lite"/>
    </source>
</evidence>
<keyword evidence="6" id="KW-1185">Reference proteome</keyword>
<dbReference type="PANTHER" id="PTHR40698:SF2">
    <property type="entry name" value="FLAGELLA-RELATED PROTEIN C-RELATED"/>
    <property type="match status" value="1"/>
</dbReference>
<dbReference type="EMBL" id="CP096019">
    <property type="protein sequence ID" value="UPM43498.1"/>
    <property type="molecule type" value="Genomic_DNA"/>
</dbReference>
<dbReference type="InterPro" id="IPR006752">
    <property type="entry name" value="Arch_fla_DE"/>
</dbReference>
<evidence type="ECO:0000256" key="1">
    <source>
        <dbReference type="ARBA" id="ARBA00004618"/>
    </source>
</evidence>
<dbReference type="PANTHER" id="PTHR40698">
    <property type="entry name" value="FLAGELLA-RELATED PROTEIN E-RELATED-RELATED"/>
    <property type="match status" value="1"/>
</dbReference>
<dbReference type="Proteomes" id="UP000831768">
    <property type="component" value="Chromosome"/>
</dbReference>
<feature type="region of interest" description="Disordered" evidence="3">
    <location>
        <begin position="1"/>
        <end position="151"/>
    </location>
</feature>
<evidence type="ECO:0000259" key="4">
    <source>
        <dbReference type="Pfam" id="PF04659"/>
    </source>
</evidence>
<keyword evidence="2" id="KW-0974">Archaeal flagellum</keyword>
<dbReference type="AlphaFoldDB" id="A0A8U0A4V1"/>
<evidence type="ECO:0000313" key="6">
    <source>
        <dbReference type="Proteomes" id="UP000831768"/>
    </source>
</evidence>
<proteinExistence type="predicted"/>
<name>A0A8U0A4V1_9EURY</name>
<feature type="compositionally biased region" description="Acidic residues" evidence="3">
    <location>
        <begin position="117"/>
        <end position="126"/>
    </location>
</feature>
<dbReference type="Pfam" id="PF04659">
    <property type="entry name" value="Arch_fla_DE"/>
    <property type="match status" value="1"/>
</dbReference>